<evidence type="ECO:0000259" key="4">
    <source>
        <dbReference type="Pfam" id="PF12146"/>
    </source>
</evidence>
<comment type="caution">
    <text evidence="5">The sequence shown here is derived from an EMBL/GenBank/DDBJ whole genome shotgun (WGS) entry which is preliminary data.</text>
</comment>
<reference evidence="6" key="1">
    <citation type="journal article" date="2019" name="Int. J. Syst. Evol. Microbiol.">
        <title>The Global Catalogue of Microorganisms (GCM) 10K type strain sequencing project: providing services to taxonomists for standard genome sequencing and annotation.</title>
        <authorList>
            <consortium name="The Broad Institute Genomics Platform"/>
            <consortium name="The Broad Institute Genome Sequencing Center for Infectious Disease"/>
            <person name="Wu L."/>
            <person name="Ma J."/>
        </authorList>
    </citation>
    <scope>NUCLEOTIDE SEQUENCE [LARGE SCALE GENOMIC DNA]</scope>
    <source>
        <strain evidence="6">KACC 12507</strain>
    </source>
</reference>
<dbReference type="SUPFAM" id="SSF53474">
    <property type="entry name" value="alpha/beta-Hydrolases"/>
    <property type="match status" value="1"/>
</dbReference>
<name>A0ABV9LSZ6_9ALTE</name>
<dbReference type="EMBL" id="JBHSGU010000001">
    <property type="protein sequence ID" value="MFC4698628.1"/>
    <property type="molecule type" value="Genomic_DNA"/>
</dbReference>
<evidence type="ECO:0000256" key="3">
    <source>
        <dbReference type="ARBA" id="ARBA00022801"/>
    </source>
</evidence>
<dbReference type="InterPro" id="IPR012020">
    <property type="entry name" value="ABHD4"/>
</dbReference>
<protein>
    <submittedName>
        <fullName evidence="5">Hydrolase</fullName>
    </submittedName>
</protein>
<dbReference type="InterPro" id="IPR050960">
    <property type="entry name" value="AB_hydrolase_4_sf"/>
</dbReference>
<dbReference type="GO" id="GO:0016787">
    <property type="term" value="F:hydrolase activity"/>
    <property type="evidence" value="ECO:0007669"/>
    <property type="project" value="UniProtKB-KW"/>
</dbReference>
<dbReference type="PANTHER" id="PTHR10794:SF94">
    <property type="entry name" value="ESTERASE YHET-RELATED"/>
    <property type="match status" value="1"/>
</dbReference>
<dbReference type="PANTHER" id="PTHR10794">
    <property type="entry name" value="ABHYDROLASE DOMAIN-CONTAINING PROTEIN"/>
    <property type="match status" value="1"/>
</dbReference>
<dbReference type="NCBIfam" id="NF008218">
    <property type="entry name" value="PRK10985.1"/>
    <property type="match status" value="1"/>
</dbReference>
<dbReference type="InterPro" id="IPR000952">
    <property type="entry name" value="AB_hydrolase_4_CS"/>
</dbReference>
<gene>
    <name evidence="5" type="ORF">ACFO4O_00455</name>
</gene>
<feature type="domain" description="Serine aminopeptidase S33" evidence="4">
    <location>
        <begin position="73"/>
        <end position="290"/>
    </location>
</feature>
<dbReference type="PIRSF" id="PIRSF005211">
    <property type="entry name" value="Ab_hydro_YheT"/>
    <property type="match status" value="1"/>
</dbReference>
<dbReference type="PROSITE" id="PS01133">
    <property type="entry name" value="UPF0017"/>
    <property type="match status" value="1"/>
</dbReference>
<dbReference type="Pfam" id="PF12146">
    <property type="entry name" value="Hydrolase_4"/>
    <property type="match status" value="1"/>
</dbReference>
<dbReference type="InterPro" id="IPR029058">
    <property type="entry name" value="AB_hydrolase_fold"/>
</dbReference>
<dbReference type="Proteomes" id="UP001595897">
    <property type="component" value="Unassembled WGS sequence"/>
</dbReference>
<accession>A0ABV9LSZ6</accession>
<dbReference type="Gene3D" id="3.40.50.1820">
    <property type="entry name" value="alpha/beta hydrolase"/>
    <property type="match status" value="1"/>
</dbReference>
<keyword evidence="2" id="KW-0719">Serine esterase</keyword>
<evidence type="ECO:0000313" key="5">
    <source>
        <dbReference type="EMBL" id="MFC4698628.1"/>
    </source>
</evidence>
<comment type="similarity">
    <text evidence="1">Belongs to the AB hydrolase superfamily. AB hydrolase 4 family.</text>
</comment>
<sequence>MKLPQTSVSETKYGRISTSSFRAPRWAQNPHLQTIFPKYAMRTPNVDFKNVRIDTPDKDFLDLAVCSPQAMKQPKAVVALFHGLEGSKKSHYIQHLAYRLQQNGIVSVLMHFRGCSGEINRQARAYHSGETSDAKHFFLWIKKTYPQVPMFAVGFSLGGNMLLKLLGEQQDDTIKAAVSISAPIDLAASSQAINHGFARHYQAHLLSSMRQNLINKMKVIDMRPNVQLSPADVAKLNSFRLFDEYVTSVLHGFKNADDYYEKCSAMQYIQHIKTPTLIMHSLDDPFMDSRVVPLPCALSDYTAYELSSHGGHVGFMSGSMLSPNLYLPERILNFIQEHL</sequence>
<organism evidence="5 6">
    <name type="scientific">Glaciecola siphonariae</name>
    <dbReference type="NCBI Taxonomy" id="521012"/>
    <lineage>
        <taxon>Bacteria</taxon>
        <taxon>Pseudomonadati</taxon>
        <taxon>Pseudomonadota</taxon>
        <taxon>Gammaproteobacteria</taxon>
        <taxon>Alteromonadales</taxon>
        <taxon>Alteromonadaceae</taxon>
        <taxon>Glaciecola</taxon>
    </lineage>
</organism>
<dbReference type="RefSeq" id="WP_382405233.1">
    <property type="nucleotide sequence ID" value="NZ_JBHSGU010000001.1"/>
</dbReference>
<keyword evidence="6" id="KW-1185">Reference proteome</keyword>
<keyword evidence="3 5" id="KW-0378">Hydrolase</keyword>
<proteinExistence type="inferred from homology"/>
<evidence type="ECO:0000313" key="6">
    <source>
        <dbReference type="Proteomes" id="UP001595897"/>
    </source>
</evidence>
<evidence type="ECO:0000256" key="2">
    <source>
        <dbReference type="ARBA" id="ARBA00022487"/>
    </source>
</evidence>
<dbReference type="InterPro" id="IPR022742">
    <property type="entry name" value="Hydrolase_4"/>
</dbReference>
<evidence type="ECO:0000256" key="1">
    <source>
        <dbReference type="ARBA" id="ARBA00010884"/>
    </source>
</evidence>